<evidence type="ECO:0000313" key="9">
    <source>
        <dbReference type="Proteomes" id="UP000014760"/>
    </source>
</evidence>
<dbReference type="FunCoup" id="R7TGM9">
    <property type="interactions" value="162"/>
</dbReference>
<dbReference type="EMBL" id="KB309929">
    <property type="protein sequence ID" value="ELT92953.1"/>
    <property type="molecule type" value="Genomic_DNA"/>
</dbReference>
<evidence type="ECO:0000256" key="2">
    <source>
        <dbReference type="ARBA" id="ARBA00013064"/>
    </source>
</evidence>
<evidence type="ECO:0000256" key="1">
    <source>
        <dbReference type="ARBA" id="ARBA00008601"/>
    </source>
</evidence>
<dbReference type="AlphaFoldDB" id="R7TGM9"/>
<keyword evidence="4" id="KW-0904">Protein phosphatase</keyword>
<sequence length="143" mass="15511">EIVTGVYLGGYEEADSFGLLADIGITHVLNCAPVNSHASGVVPFPGELRLRGYLEIAAEDIEGYDITQHFTTAFEFIANAMDDGGKVLVYCAKGRNRSAAVCVGYLMNCWKVTLATAVKQVSAVRGRILTNTSFVKQLYELDK</sequence>
<comment type="similarity">
    <text evidence="1">Belongs to the protein-tyrosine phosphatase family. Non-receptor class dual specificity subfamily.</text>
</comment>
<dbReference type="Gene3D" id="3.90.190.10">
    <property type="entry name" value="Protein tyrosine phosphatase superfamily"/>
    <property type="match status" value="1"/>
</dbReference>
<feature type="domain" description="Tyrosine specific protein phosphatases" evidence="6">
    <location>
        <begin position="68"/>
        <end position="125"/>
    </location>
</feature>
<feature type="domain" description="Tyrosine-protein phosphatase" evidence="5">
    <location>
        <begin position="1"/>
        <end position="143"/>
    </location>
</feature>
<accession>R7TGM9</accession>
<dbReference type="OrthoDB" id="426001at2759"/>
<proteinExistence type="inferred from homology"/>
<evidence type="ECO:0000259" key="6">
    <source>
        <dbReference type="PROSITE" id="PS50056"/>
    </source>
</evidence>
<evidence type="ECO:0000313" key="8">
    <source>
        <dbReference type="EnsemblMetazoa" id="CapteP47158"/>
    </source>
</evidence>
<name>R7TGM9_CAPTE</name>
<evidence type="ECO:0000259" key="5">
    <source>
        <dbReference type="PROSITE" id="PS50054"/>
    </source>
</evidence>
<dbReference type="PANTHER" id="PTHR10159:SF519">
    <property type="entry name" value="DUAL SPECIFICITY PROTEIN PHOSPHATASE MPK3"/>
    <property type="match status" value="1"/>
</dbReference>
<dbReference type="PANTHER" id="PTHR10159">
    <property type="entry name" value="DUAL SPECIFICITY PROTEIN PHOSPHATASE"/>
    <property type="match status" value="1"/>
</dbReference>
<dbReference type="Proteomes" id="UP000014760">
    <property type="component" value="Unassembled WGS sequence"/>
</dbReference>
<reference evidence="8" key="3">
    <citation type="submission" date="2015-06" db="UniProtKB">
        <authorList>
            <consortium name="EnsemblMetazoa"/>
        </authorList>
    </citation>
    <scope>IDENTIFICATION</scope>
</reference>
<dbReference type="PRINTS" id="PR01908">
    <property type="entry name" value="ADSPHPHTASE"/>
</dbReference>
<feature type="non-terminal residue" evidence="7">
    <location>
        <position position="1"/>
    </location>
</feature>
<dbReference type="InterPro" id="IPR020422">
    <property type="entry name" value="TYR_PHOSPHATASE_DUAL_dom"/>
</dbReference>
<feature type="non-terminal residue" evidence="7">
    <location>
        <position position="143"/>
    </location>
</feature>
<dbReference type="InterPro" id="IPR000387">
    <property type="entry name" value="Tyr_Pase_dom"/>
</dbReference>
<evidence type="ECO:0000256" key="4">
    <source>
        <dbReference type="ARBA" id="ARBA00022912"/>
    </source>
</evidence>
<evidence type="ECO:0000256" key="3">
    <source>
        <dbReference type="ARBA" id="ARBA00022801"/>
    </source>
</evidence>
<keyword evidence="9" id="KW-1185">Reference proteome</keyword>
<dbReference type="OMA" id="SHANEVW"/>
<dbReference type="EMBL" id="AMQN01013058">
    <property type="status" value="NOT_ANNOTATED_CDS"/>
    <property type="molecule type" value="Genomic_DNA"/>
</dbReference>
<dbReference type="PROSITE" id="PS50056">
    <property type="entry name" value="TYR_PHOSPHATASE_2"/>
    <property type="match status" value="1"/>
</dbReference>
<dbReference type="SMART" id="SM00195">
    <property type="entry name" value="DSPc"/>
    <property type="match status" value="1"/>
</dbReference>
<dbReference type="GO" id="GO:0033550">
    <property type="term" value="F:MAP kinase tyrosine phosphatase activity"/>
    <property type="evidence" value="ECO:0007669"/>
    <property type="project" value="TreeGrafter"/>
</dbReference>
<dbReference type="Pfam" id="PF00782">
    <property type="entry name" value="DSPc"/>
    <property type="match status" value="1"/>
</dbReference>
<dbReference type="SUPFAM" id="SSF52799">
    <property type="entry name" value="(Phosphotyrosine protein) phosphatases II"/>
    <property type="match status" value="1"/>
</dbReference>
<dbReference type="EnsemblMetazoa" id="CapteT47158">
    <property type="protein sequence ID" value="CapteP47158"/>
    <property type="gene ID" value="CapteG47158"/>
</dbReference>
<dbReference type="GO" id="GO:0043409">
    <property type="term" value="P:negative regulation of MAPK cascade"/>
    <property type="evidence" value="ECO:0007669"/>
    <property type="project" value="TreeGrafter"/>
</dbReference>
<reference evidence="7 9" key="2">
    <citation type="journal article" date="2013" name="Nature">
        <title>Insights into bilaterian evolution from three spiralian genomes.</title>
        <authorList>
            <person name="Simakov O."/>
            <person name="Marletaz F."/>
            <person name="Cho S.J."/>
            <person name="Edsinger-Gonzales E."/>
            <person name="Havlak P."/>
            <person name="Hellsten U."/>
            <person name="Kuo D.H."/>
            <person name="Larsson T."/>
            <person name="Lv J."/>
            <person name="Arendt D."/>
            <person name="Savage R."/>
            <person name="Osoegawa K."/>
            <person name="de Jong P."/>
            <person name="Grimwood J."/>
            <person name="Chapman J.A."/>
            <person name="Shapiro H."/>
            <person name="Aerts A."/>
            <person name="Otillar R.P."/>
            <person name="Terry A.Y."/>
            <person name="Boore J.L."/>
            <person name="Grigoriev I.V."/>
            <person name="Lindberg D.R."/>
            <person name="Seaver E.C."/>
            <person name="Weisblat D.A."/>
            <person name="Putnam N.H."/>
            <person name="Rokhsar D.S."/>
        </authorList>
    </citation>
    <scope>NUCLEOTIDE SEQUENCE</scope>
    <source>
        <strain evidence="7 9">I ESC-2004</strain>
    </source>
</reference>
<evidence type="ECO:0000313" key="7">
    <source>
        <dbReference type="EMBL" id="ELT92953.1"/>
    </source>
</evidence>
<reference evidence="9" key="1">
    <citation type="submission" date="2012-12" db="EMBL/GenBank/DDBJ databases">
        <authorList>
            <person name="Hellsten U."/>
            <person name="Grimwood J."/>
            <person name="Chapman J.A."/>
            <person name="Shapiro H."/>
            <person name="Aerts A."/>
            <person name="Otillar R.P."/>
            <person name="Terry A.Y."/>
            <person name="Boore J.L."/>
            <person name="Simakov O."/>
            <person name="Marletaz F."/>
            <person name="Cho S.-J."/>
            <person name="Edsinger-Gonzales E."/>
            <person name="Havlak P."/>
            <person name="Kuo D.-H."/>
            <person name="Larsson T."/>
            <person name="Lv J."/>
            <person name="Arendt D."/>
            <person name="Savage R."/>
            <person name="Osoegawa K."/>
            <person name="de Jong P."/>
            <person name="Lindberg D.R."/>
            <person name="Seaver E.C."/>
            <person name="Weisblat D.A."/>
            <person name="Putnam N.H."/>
            <person name="Grigoriev I.V."/>
            <person name="Rokhsar D.S."/>
        </authorList>
    </citation>
    <scope>NUCLEOTIDE SEQUENCE</scope>
    <source>
        <strain evidence="9">I ESC-2004</strain>
    </source>
</reference>
<dbReference type="EC" id="3.1.3.48" evidence="2"/>
<dbReference type="GO" id="GO:0017017">
    <property type="term" value="F:MAP kinase tyrosine/serine/threonine phosphatase activity"/>
    <property type="evidence" value="ECO:0007669"/>
    <property type="project" value="TreeGrafter"/>
</dbReference>
<dbReference type="GO" id="GO:0005737">
    <property type="term" value="C:cytoplasm"/>
    <property type="evidence" value="ECO:0007669"/>
    <property type="project" value="TreeGrafter"/>
</dbReference>
<dbReference type="PROSITE" id="PS50054">
    <property type="entry name" value="TYR_PHOSPHATASE_DUAL"/>
    <property type="match status" value="1"/>
</dbReference>
<dbReference type="HOGENOM" id="CLU_027074_11_3_1"/>
<gene>
    <name evidence="7" type="ORF">CAPTEDRAFT_47158</name>
</gene>
<dbReference type="InterPro" id="IPR029021">
    <property type="entry name" value="Prot-tyrosine_phosphatase-like"/>
</dbReference>
<dbReference type="CDD" id="cd14498">
    <property type="entry name" value="DSP"/>
    <property type="match status" value="1"/>
</dbReference>
<protein>
    <recommendedName>
        <fullName evidence="2">protein-tyrosine-phosphatase</fullName>
        <ecNumber evidence="2">3.1.3.48</ecNumber>
    </recommendedName>
</protein>
<organism evidence="7">
    <name type="scientific">Capitella teleta</name>
    <name type="common">Polychaete worm</name>
    <dbReference type="NCBI Taxonomy" id="283909"/>
    <lineage>
        <taxon>Eukaryota</taxon>
        <taxon>Metazoa</taxon>
        <taxon>Spiralia</taxon>
        <taxon>Lophotrochozoa</taxon>
        <taxon>Annelida</taxon>
        <taxon>Polychaeta</taxon>
        <taxon>Sedentaria</taxon>
        <taxon>Scolecida</taxon>
        <taxon>Capitellidae</taxon>
        <taxon>Capitella</taxon>
    </lineage>
</organism>
<dbReference type="STRING" id="283909.R7TGM9"/>
<dbReference type="GO" id="GO:0008330">
    <property type="term" value="F:protein tyrosine/threonine phosphatase activity"/>
    <property type="evidence" value="ECO:0007669"/>
    <property type="project" value="TreeGrafter"/>
</dbReference>
<keyword evidence="3" id="KW-0378">Hydrolase</keyword>
<dbReference type="InterPro" id="IPR000340">
    <property type="entry name" value="Dual-sp_phosphatase_cat-dom"/>
</dbReference>